<reference evidence="1" key="1">
    <citation type="journal article" date="2020" name="Nature">
        <title>Giant virus diversity and host interactions through global metagenomics.</title>
        <authorList>
            <person name="Schulz F."/>
            <person name="Roux S."/>
            <person name="Paez-Espino D."/>
            <person name="Jungbluth S."/>
            <person name="Walsh D.A."/>
            <person name="Denef V.J."/>
            <person name="McMahon K.D."/>
            <person name="Konstantinidis K.T."/>
            <person name="Eloe-Fadrosh E.A."/>
            <person name="Kyrpides N.C."/>
            <person name="Woyke T."/>
        </authorList>
    </citation>
    <scope>NUCLEOTIDE SEQUENCE</scope>
    <source>
        <strain evidence="1">GVMAG-M-3300023174-137</strain>
    </source>
</reference>
<accession>A0A6C0DCZ4</accession>
<evidence type="ECO:0000313" key="1">
    <source>
        <dbReference type="EMBL" id="QHT14293.1"/>
    </source>
</evidence>
<dbReference type="AlphaFoldDB" id="A0A6C0DCZ4"/>
<proteinExistence type="predicted"/>
<dbReference type="EMBL" id="MN739581">
    <property type="protein sequence ID" value="QHT14293.1"/>
    <property type="molecule type" value="Genomic_DNA"/>
</dbReference>
<protein>
    <submittedName>
        <fullName evidence="1">Uncharacterized protein</fullName>
    </submittedName>
</protein>
<organism evidence="1">
    <name type="scientific">viral metagenome</name>
    <dbReference type="NCBI Taxonomy" id="1070528"/>
    <lineage>
        <taxon>unclassified sequences</taxon>
        <taxon>metagenomes</taxon>
        <taxon>organismal metagenomes</taxon>
    </lineage>
</organism>
<sequence length="173" mass="20269">MNIPAWIIQVAIYIVNTFDKIYTYISSLFTYIPHPYYMFVENNCVPYPYDITYTDGDEPYLIYDIKERIFIPWTFDSSMKDISLKYKPIPLPVLSLTITQKDSQEVLYDLTDFIENLRIFHINGIIPAVAHIISIWQIHSSVTLDSGFHNVQYVDTFGNEHTADIRCLKNLEI</sequence>
<name>A0A6C0DCZ4_9ZZZZ</name>